<keyword evidence="2" id="KW-0808">Transferase</keyword>
<sequence>MIDNQIKIPKVSIFMITYNHEKYIAKALDSILMQEVDFDYEIVVGEDYSKDNTREILLSYKSKYPDKFKLLLHDKNIGMMPNVSATLRACTGKYIALLEGDDYWTDLHKLQIQIDAMEEHPNCHMSFHPVSLLKNDKIGKKLCQHSDENKIFTTSEVILGGGGFCSTPSLVLKQEVISNLPEFFHQKAPVGDYFLQILGSVSGGALYIDRTMAIARTGHEGSWTVRTHRSKISKSIEERNKIFKKQEKDLSNYIEALDDLNIYLDQKYTNEISHAKAGILFGLGVLYLKYKYYNEYKNAIEKSYKTYKLKSINFVILYNFRHFPKTIYFIRKIGTQFLQFLGRI</sequence>
<dbReference type="SUPFAM" id="SSF53448">
    <property type="entry name" value="Nucleotide-diphospho-sugar transferases"/>
    <property type="match status" value="1"/>
</dbReference>
<organism evidence="2">
    <name type="scientific">Sulfurovum sp. enrichment culture clone C5</name>
    <dbReference type="NCBI Taxonomy" id="497650"/>
    <lineage>
        <taxon>Bacteria</taxon>
        <taxon>Pseudomonadati</taxon>
        <taxon>Campylobacterota</taxon>
        <taxon>Epsilonproteobacteria</taxon>
        <taxon>Campylobacterales</taxon>
        <taxon>Sulfurovaceae</taxon>
        <taxon>Sulfurovum</taxon>
        <taxon>environmental samples</taxon>
    </lineage>
</organism>
<dbReference type="Pfam" id="PF00535">
    <property type="entry name" value="Glycos_transf_2"/>
    <property type="match status" value="1"/>
</dbReference>
<dbReference type="PANTHER" id="PTHR22916">
    <property type="entry name" value="GLYCOSYLTRANSFERASE"/>
    <property type="match status" value="1"/>
</dbReference>
<dbReference type="GO" id="GO:0016758">
    <property type="term" value="F:hexosyltransferase activity"/>
    <property type="evidence" value="ECO:0007669"/>
    <property type="project" value="UniProtKB-ARBA"/>
</dbReference>
<reference evidence="2" key="1">
    <citation type="submission" date="2015-11" db="EMBL/GenBank/DDBJ databases">
        <authorList>
            <person name="Zhang Y."/>
            <person name="Guo Z."/>
        </authorList>
    </citation>
    <scope>NUCLEOTIDE SEQUENCE</scope>
    <source>
        <strain evidence="2">BN30871</strain>
    </source>
</reference>
<protein>
    <submittedName>
        <fullName evidence="2">Putative Glycosyl transferase</fullName>
    </submittedName>
</protein>
<dbReference type="InterPro" id="IPR001173">
    <property type="entry name" value="Glyco_trans_2-like"/>
</dbReference>
<dbReference type="AlphaFoldDB" id="A0A0S4XQ56"/>
<dbReference type="InterPro" id="IPR029044">
    <property type="entry name" value="Nucleotide-diphossugar_trans"/>
</dbReference>
<accession>A0A0S4XQ56</accession>
<feature type="domain" description="Glycosyltransferase 2-like" evidence="1">
    <location>
        <begin position="12"/>
        <end position="122"/>
    </location>
</feature>
<dbReference type="EMBL" id="FAXN01000087">
    <property type="protein sequence ID" value="CUV66431.1"/>
    <property type="molecule type" value="Genomic_DNA"/>
</dbReference>
<dbReference type="Gene3D" id="3.90.550.10">
    <property type="entry name" value="Spore Coat Polysaccharide Biosynthesis Protein SpsA, Chain A"/>
    <property type="match status" value="1"/>
</dbReference>
<name>A0A0S4XQ56_9BACT</name>
<gene>
    <name evidence="2" type="ORF">BN3087_820020</name>
</gene>
<evidence type="ECO:0000313" key="2">
    <source>
        <dbReference type="EMBL" id="CUV66431.1"/>
    </source>
</evidence>
<proteinExistence type="predicted"/>
<dbReference type="PANTHER" id="PTHR22916:SF3">
    <property type="entry name" value="UDP-GLCNAC:BETAGAL BETA-1,3-N-ACETYLGLUCOSAMINYLTRANSFERASE-LIKE PROTEIN 1"/>
    <property type="match status" value="1"/>
</dbReference>
<evidence type="ECO:0000259" key="1">
    <source>
        <dbReference type="Pfam" id="PF00535"/>
    </source>
</evidence>